<accession>A0ABY1KDP5</accession>
<protein>
    <submittedName>
        <fullName evidence="1">Uncharacterized protein</fullName>
    </submittedName>
</protein>
<sequence length="187" mass="20703">MERSNEGVAVESLSLITPYHRMLYTLGLRKTPAFSLPTFMPYSVVGMVDIGDLSMEGYPLDKLIVKEQAKRLASKGVNVPAVVSSSAKFRNALIKSYFLDTCVVVAQVQTRNGLECQMLTKNMELLALLEQAGQCVLDSKNHLGNFKKQCITTDEEVSTGTFQAVQLIPTVSGYKLSKQKLSERYTL</sequence>
<name>A0ABY1KDP5_9BACL</name>
<proteinExistence type="predicted"/>
<evidence type="ECO:0000313" key="2">
    <source>
        <dbReference type="Proteomes" id="UP000186666"/>
    </source>
</evidence>
<dbReference type="EMBL" id="FTNK01000029">
    <property type="protein sequence ID" value="SIR66269.1"/>
    <property type="molecule type" value="Genomic_DNA"/>
</dbReference>
<comment type="caution">
    <text evidence="1">The sequence shown here is derived from an EMBL/GenBank/DDBJ whole genome shotgun (WGS) entry which is preliminary data.</text>
</comment>
<evidence type="ECO:0000313" key="1">
    <source>
        <dbReference type="EMBL" id="SIR66269.1"/>
    </source>
</evidence>
<reference evidence="1 2" key="1">
    <citation type="submission" date="2017-01" db="EMBL/GenBank/DDBJ databases">
        <authorList>
            <person name="Varghese N."/>
            <person name="Submissions S."/>
        </authorList>
    </citation>
    <scope>NUCLEOTIDE SEQUENCE [LARGE SCALE GENOMIC DNA]</scope>
    <source>
        <strain evidence="1 2">ATCC 23464</strain>
    </source>
</reference>
<organism evidence="1 2">
    <name type="scientific">Paenibacillus macquariensis</name>
    <dbReference type="NCBI Taxonomy" id="948756"/>
    <lineage>
        <taxon>Bacteria</taxon>
        <taxon>Bacillati</taxon>
        <taxon>Bacillota</taxon>
        <taxon>Bacilli</taxon>
        <taxon>Bacillales</taxon>
        <taxon>Paenibacillaceae</taxon>
        <taxon>Paenibacillus</taxon>
    </lineage>
</organism>
<gene>
    <name evidence="1" type="ORF">SAMN05421578_12918</name>
</gene>
<dbReference type="Proteomes" id="UP000186666">
    <property type="component" value="Unassembled WGS sequence"/>
</dbReference>
<dbReference type="RefSeq" id="WP_068591643.1">
    <property type="nucleotide sequence ID" value="NZ_FTNK01000029.1"/>
</dbReference>
<keyword evidence="2" id="KW-1185">Reference proteome</keyword>